<keyword evidence="2" id="KW-1185">Reference proteome</keyword>
<proteinExistence type="predicted"/>
<protein>
    <submittedName>
        <fullName evidence="1">Uncharacterized protein</fullName>
    </submittedName>
</protein>
<evidence type="ECO:0000313" key="1">
    <source>
        <dbReference type="EMBL" id="KAH7865279.1"/>
    </source>
</evidence>
<gene>
    <name evidence="1" type="ORF">Vadar_004571</name>
</gene>
<dbReference type="EMBL" id="CM037159">
    <property type="protein sequence ID" value="KAH7865279.1"/>
    <property type="molecule type" value="Genomic_DNA"/>
</dbReference>
<organism evidence="1 2">
    <name type="scientific">Vaccinium darrowii</name>
    <dbReference type="NCBI Taxonomy" id="229202"/>
    <lineage>
        <taxon>Eukaryota</taxon>
        <taxon>Viridiplantae</taxon>
        <taxon>Streptophyta</taxon>
        <taxon>Embryophyta</taxon>
        <taxon>Tracheophyta</taxon>
        <taxon>Spermatophyta</taxon>
        <taxon>Magnoliopsida</taxon>
        <taxon>eudicotyledons</taxon>
        <taxon>Gunneridae</taxon>
        <taxon>Pentapetalae</taxon>
        <taxon>asterids</taxon>
        <taxon>Ericales</taxon>
        <taxon>Ericaceae</taxon>
        <taxon>Vaccinioideae</taxon>
        <taxon>Vaccinieae</taxon>
        <taxon>Vaccinium</taxon>
    </lineage>
</organism>
<name>A0ACB7ZHI2_9ERIC</name>
<dbReference type="Proteomes" id="UP000828048">
    <property type="component" value="Chromosome 9"/>
</dbReference>
<accession>A0ACB7ZHI2</accession>
<sequence length="67" mass="7840">MEDPKFKIGMYFSTPKDFKAAARQHAILHQRPAKLVKNGKRRIRTRCEKPCQWEVYAAKVLRGPLTK</sequence>
<evidence type="ECO:0000313" key="2">
    <source>
        <dbReference type="Proteomes" id="UP000828048"/>
    </source>
</evidence>
<reference evidence="1 2" key="1">
    <citation type="journal article" date="2021" name="Hortic Res">
        <title>High-quality reference genome and annotation aids understanding of berry development for evergreen blueberry (Vaccinium darrowii).</title>
        <authorList>
            <person name="Yu J."/>
            <person name="Hulse-Kemp A.M."/>
            <person name="Babiker E."/>
            <person name="Staton M."/>
        </authorList>
    </citation>
    <scope>NUCLEOTIDE SEQUENCE [LARGE SCALE GENOMIC DNA]</scope>
    <source>
        <strain evidence="2">cv. NJ 8807/NJ 8810</strain>
        <tissue evidence="1">Young leaf</tissue>
    </source>
</reference>
<comment type="caution">
    <text evidence="1">The sequence shown here is derived from an EMBL/GenBank/DDBJ whole genome shotgun (WGS) entry which is preliminary data.</text>
</comment>